<dbReference type="EMBL" id="RSAA01000035">
    <property type="protein sequence ID" value="RRO13075.1"/>
    <property type="molecule type" value="Genomic_DNA"/>
</dbReference>
<dbReference type="InterPro" id="IPR028973">
    <property type="entry name" value="PhnB-like"/>
</dbReference>
<reference evidence="2 3" key="1">
    <citation type="submission" date="2018-11" db="EMBL/GenBank/DDBJ databases">
        <title>Saccharopolyspora rhizosphaerae sp. nov., an actinomycete isolated from rhizosphere soil in Thailand.</title>
        <authorList>
            <person name="Intra B."/>
            <person name="Euanorasetr J."/>
            <person name="Take A."/>
            <person name="Inahashi Y."/>
            <person name="Mori M."/>
            <person name="Panbangred W."/>
            <person name="Matsumoto A."/>
        </authorList>
    </citation>
    <scope>NUCLEOTIDE SEQUENCE [LARGE SCALE GENOMIC DNA]</scope>
    <source>
        <strain evidence="2 3">H219</strain>
    </source>
</reference>
<dbReference type="PANTHER" id="PTHR33990">
    <property type="entry name" value="PROTEIN YJDN-RELATED"/>
    <property type="match status" value="1"/>
</dbReference>
<dbReference type="PANTHER" id="PTHR33990:SF1">
    <property type="entry name" value="PROTEIN YJDN"/>
    <property type="match status" value="1"/>
</dbReference>
<evidence type="ECO:0000259" key="1">
    <source>
        <dbReference type="Pfam" id="PF00903"/>
    </source>
</evidence>
<dbReference type="Pfam" id="PF00903">
    <property type="entry name" value="Glyoxalase"/>
    <property type="match status" value="1"/>
</dbReference>
<evidence type="ECO:0000313" key="2">
    <source>
        <dbReference type="EMBL" id="RRO13075.1"/>
    </source>
</evidence>
<dbReference type="InterPro" id="IPR029068">
    <property type="entry name" value="Glyas_Bleomycin-R_OHBP_Dase"/>
</dbReference>
<organism evidence="2 3">
    <name type="scientific">Saccharopolyspora rhizosphaerae</name>
    <dbReference type="NCBI Taxonomy" id="2492662"/>
    <lineage>
        <taxon>Bacteria</taxon>
        <taxon>Bacillati</taxon>
        <taxon>Actinomycetota</taxon>
        <taxon>Actinomycetes</taxon>
        <taxon>Pseudonocardiales</taxon>
        <taxon>Pseudonocardiaceae</taxon>
        <taxon>Saccharopolyspora</taxon>
    </lineage>
</organism>
<dbReference type="OrthoDB" id="9795306at2"/>
<dbReference type="RefSeq" id="WP_125093161.1">
    <property type="nucleotide sequence ID" value="NZ_RSAA01000035.1"/>
</dbReference>
<dbReference type="CDD" id="cd06588">
    <property type="entry name" value="PhnB_like"/>
    <property type="match status" value="1"/>
</dbReference>
<name>A0A426JIT6_9PSEU</name>
<feature type="domain" description="Glyoxalase/fosfomycin resistance/dioxygenase" evidence="1">
    <location>
        <begin position="4"/>
        <end position="131"/>
    </location>
</feature>
<dbReference type="Proteomes" id="UP000274515">
    <property type="component" value="Unassembled WGS sequence"/>
</dbReference>
<dbReference type="AlphaFoldDB" id="A0A426JIT6"/>
<accession>A0A426JIT6</accession>
<comment type="caution">
    <text evidence="2">The sequence shown here is derived from an EMBL/GenBank/DDBJ whole genome shotgun (WGS) entry which is preliminary data.</text>
</comment>
<protein>
    <submittedName>
        <fullName evidence="2">VOC family protein</fullName>
    </submittedName>
</protein>
<dbReference type="SUPFAM" id="SSF54593">
    <property type="entry name" value="Glyoxalase/Bleomycin resistance protein/Dihydroxybiphenyl dioxygenase"/>
    <property type="match status" value="1"/>
</dbReference>
<evidence type="ECO:0000313" key="3">
    <source>
        <dbReference type="Proteomes" id="UP000274515"/>
    </source>
</evidence>
<keyword evidence="3" id="KW-1185">Reference proteome</keyword>
<proteinExistence type="predicted"/>
<gene>
    <name evidence="2" type="ORF">EIL87_25865</name>
</gene>
<dbReference type="InterPro" id="IPR004360">
    <property type="entry name" value="Glyas_Fos-R_dOase_dom"/>
</dbReference>
<dbReference type="Gene3D" id="3.10.180.10">
    <property type="entry name" value="2,3-Dihydroxybiphenyl 1,2-Dioxygenase, domain 1"/>
    <property type="match status" value="1"/>
</dbReference>
<sequence>MAKLNPYLQFGGDARQALEFYHSVLGGDLALNTYGQFGQSDGPLADKIMHGNLTTQLGFTLMAADAPPDMTMQTGNNFSISISGEADDADALRGYFIKLAEGGQVHVPLEKQMWGDEFGMCTDRFGINWMVNISS</sequence>